<name>A0ABV9QQ09_9GAMM</name>
<dbReference type="Proteomes" id="UP001595886">
    <property type="component" value="Unassembled WGS sequence"/>
</dbReference>
<dbReference type="RefSeq" id="WP_380018956.1">
    <property type="nucleotide sequence ID" value="NZ_JBHSHD010000003.1"/>
</dbReference>
<accession>A0ABV9QQ09</accession>
<protein>
    <submittedName>
        <fullName evidence="1">Uncharacterized protein</fullName>
    </submittedName>
</protein>
<evidence type="ECO:0000313" key="1">
    <source>
        <dbReference type="EMBL" id="MFC4819206.1"/>
    </source>
</evidence>
<dbReference type="EMBL" id="JBHSHD010000003">
    <property type="protein sequence ID" value="MFC4819206.1"/>
    <property type="molecule type" value="Genomic_DNA"/>
</dbReference>
<gene>
    <name evidence="1" type="ORF">ACFO6Q_02660</name>
</gene>
<organism evidence="1 2">
    <name type="scientific">Dokdonella ginsengisoli</name>
    <dbReference type="NCBI Taxonomy" id="363846"/>
    <lineage>
        <taxon>Bacteria</taxon>
        <taxon>Pseudomonadati</taxon>
        <taxon>Pseudomonadota</taxon>
        <taxon>Gammaproteobacteria</taxon>
        <taxon>Lysobacterales</taxon>
        <taxon>Rhodanobacteraceae</taxon>
        <taxon>Dokdonella</taxon>
    </lineage>
</organism>
<reference evidence="2" key="1">
    <citation type="journal article" date="2019" name="Int. J. Syst. Evol. Microbiol.">
        <title>The Global Catalogue of Microorganisms (GCM) 10K type strain sequencing project: providing services to taxonomists for standard genome sequencing and annotation.</title>
        <authorList>
            <consortium name="The Broad Institute Genomics Platform"/>
            <consortium name="The Broad Institute Genome Sequencing Center for Infectious Disease"/>
            <person name="Wu L."/>
            <person name="Ma J."/>
        </authorList>
    </citation>
    <scope>NUCLEOTIDE SEQUENCE [LARGE SCALE GENOMIC DNA]</scope>
    <source>
        <strain evidence="2">CCUG 30340</strain>
    </source>
</reference>
<comment type="caution">
    <text evidence="1">The sequence shown here is derived from an EMBL/GenBank/DDBJ whole genome shotgun (WGS) entry which is preliminary data.</text>
</comment>
<evidence type="ECO:0000313" key="2">
    <source>
        <dbReference type="Proteomes" id="UP001595886"/>
    </source>
</evidence>
<sequence length="97" mass="10693">MSELKTRIDTVAQQIQVVRSNLAEFRNSASALVDSISALHIGNTPGVHEVVREHSVGQPIYNALSTLSNALDAAHELVCDLRRLRYRDVRPAAFVNV</sequence>
<keyword evidence="2" id="KW-1185">Reference proteome</keyword>
<proteinExistence type="predicted"/>